<keyword evidence="5" id="KW-0274">FAD</keyword>
<evidence type="ECO:0000256" key="4">
    <source>
        <dbReference type="ARBA" id="ARBA00022630"/>
    </source>
</evidence>
<keyword evidence="10" id="KW-1185">Reference proteome</keyword>
<reference evidence="9" key="1">
    <citation type="journal article" date="2013" name="Genome Announc.">
        <title>Draft Genome Sequence of Agarivorans albus Strain MKT 106T, an Agarolytic Marine Bacterium.</title>
        <authorList>
            <person name="Yasuike M."/>
            <person name="Nakamura Y."/>
            <person name="Kai W."/>
            <person name="Fujiwara A."/>
            <person name="Fukui Y."/>
            <person name="Satomi M."/>
            <person name="Sano M."/>
        </authorList>
    </citation>
    <scope>NUCLEOTIDE SEQUENCE [LARGE SCALE GENOMIC DNA]</scope>
</reference>
<dbReference type="Gene3D" id="3.50.50.60">
    <property type="entry name" value="FAD/NAD(P)-binding domain"/>
    <property type="match status" value="2"/>
</dbReference>
<evidence type="ECO:0000256" key="3">
    <source>
        <dbReference type="ARBA" id="ARBA00005349"/>
    </source>
</evidence>
<dbReference type="OrthoDB" id="9769565at2"/>
<comment type="pathway">
    <text evidence="2">Cofactor biosynthesis; ubiquinone biosynthesis.</text>
</comment>
<dbReference type="PANTHER" id="PTHR43876">
    <property type="entry name" value="UBIQUINONE BIOSYNTHESIS MONOOXYGENASE COQ6, MITOCHONDRIAL"/>
    <property type="match status" value="1"/>
</dbReference>
<dbReference type="PANTHER" id="PTHR43876:SF8">
    <property type="entry name" value="2-OCTAPRENYL-6-METHOXYPHENOL HYDROXYLASE"/>
    <property type="match status" value="1"/>
</dbReference>
<dbReference type="GO" id="GO:0008681">
    <property type="term" value="F:2-octaprenyl-6-methoxyphenol hydroxylase activity"/>
    <property type="evidence" value="ECO:0007669"/>
    <property type="project" value="InterPro"/>
</dbReference>
<name>R9PPY6_AGAAL</name>
<dbReference type="STRING" id="1331007.AALB_3484"/>
<dbReference type="NCBIfam" id="TIGR01988">
    <property type="entry name" value="Ubi-OHases"/>
    <property type="match status" value="1"/>
</dbReference>
<proteinExistence type="inferred from homology"/>
<organism evidence="9 10">
    <name type="scientific">Agarivorans albus MKT 106</name>
    <dbReference type="NCBI Taxonomy" id="1331007"/>
    <lineage>
        <taxon>Bacteria</taxon>
        <taxon>Pseudomonadati</taxon>
        <taxon>Pseudomonadota</taxon>
        <taxon>Gammaproteobacteria</taxon>
        <taxon>Alteromonadales</taxon>
        <taxon>Alteromonadaceae</taxon>
        <taxon>Agarivorans</taxon>
    </lineage>
</organism>
<dbReference type="Pfam" id="PF01494">
    <property type="entry name" value="FAD_binding_3"/>
    <property type="match status" value="1"/>
</dbReference>
<sequence>MSKPQIQDQEQYQHFDIAIVGAGMAGASLALALSNGRTEQPLRIAVIEAAELNFGQHPGFDGRAIALSAGSEQWLKQQNLWQYLAPHTCAIEHIHVSDRGHCGYTTLDAQEYQLDALGQVIELEHAGREFHTLLSQRQQVQLFCPNKVNKIEQQSEQVLVELDKQQTISASLLVGADGAESLVGKQIGNQQQHDFGKFALIANVQAEQDLAGRAFERFTEDGPLALLPMTDNRWSVVWSLTGEDAQRLQAASESEFLAELQRAFGYRAGRFIGVGKRVAYPLLLRHYPRLFSHRLLVLGNAAHALHPIAGQGFNLGLRDVAALAELIQQQWSCGGGLGAHSLLDAYQQAREQDNARTISMTSTLASLFASNDKTSVVPRNLGLMAMQLSPRFKSLLAKQSLGLYLS</sequence>
<dbReference type="InterPro" id="IPR002938">
    <property type="entry name" value="FAD-bd"/>
</dbReference>
<comment type="caution">
    <text evidence="9">The sequence shown here is derived from an EMBL/GenBank/DDBJ whole genome shotgun (WGS) entry which is preliminary data.</text>
</comment>
<dbReference type="EMBL" id="BARX01000027">
    <property type="protein sequence ID" value="GAD03404.1"/>
    <property type="molecule type" value="Genomic_DNA"/>
</dbReference>
<protein>
    <submittedName>
        <fullName evidence="9">2-octaprenyl-6-methoxyphenol hydroxylase</fullName>
        <ecNumber evidence="9">1.14.13.-</ecNumber>
    </submittedName>
</protein>
<dbReference type="GO" id="GO:0006744">
    <property type="term" value="P:ubiquinone biosynthetic process"/>
    <property type="evidence" value="ECO:0007669"/>
    <property type="project" value="UniProtKB-UniPathway"/>
</dbReference>
<dbReference type="InterPro" id="IPR036188">
    <property type="entry name" value="FAD/NAD-bd_sf"/>
</dbReference>
<evidence type="ECO:0000256" key="5">
    <source>
        <dbReference type="ARBA" id="ARBA00022827"/>
    </source>
</evidence>
<dbReference type="NCBIfam" id="NF004356">
    <property type="entry name" value="PRK05732.1"/>
    <property type="match status" value="1"/>
</dbReference>
<evidence type="ECO:0000256" key="1">
    <source>
        <dbReference type="ARBA" id="ARBA00001974"/>
    </source>
</evidence>
<dbReference type="SUPFAM" id="SSF51905">
    <property type="entry name" value="FAD/NAD(P)-binding domain"/>
    <property type="match status" value="1"/>
</dbReference>
<dbReference type="NCBIfam" id="TIGR01984">
    <property type="entry name" value="UbiH"/>
    <property type="match status" value="1"/>
</dbReference>
<evidence type="ECO:0000256" key="7">
    <source>
        <dbReference type="ARBA" id="ARBA00023033"/>
    </source>
</evidence>
<gene>
    <name evidence="9" type="ORF">AALB_3484</name>
</gene>
<evidence type="ECO:0000259" key="8">
    <source>
        <dbReference type="Pfam" id="PF01494"/>
    </source>
</evidence>
<dbReference type="PROSITE" id="PS01304">
    <property type="entry name" value="UBIH"/>
    <property type="match status" value="1"/>
</dbReference>
<evidence type="ECO:0000313" key="10">
    <source>
        <dbReference type="Proteomes" id="UP000014461"/>
    </source>
</evidence>
<dbReference type="InterPro" id="IPR051205">
    <property type="entry name" value="UbiH/COQ6_monooxygenase"/>
</dbReference>
<dbReference type="InterPro" id="IPR011295">
    <property type="entry name" value="UbiH"/>
</dbReference>
<dbReference type="PRINTS" id="PR00420">
    <property type="entry name" value="RNGMNOXGNASE"/>
</dbReference>
<dbReference type="InterPro" id="IPR018168">
    <property type="entry name" value="Ubi_Hdrlase_CS"/>
</dbReference>
<dbReference type="EC" id="1.14.13.-" evidence="9"/>
<keyword evidence="7" id="KW-0503">Monooxygenase</keyword>
<feature type="domain" description="FAD-binding" evidence="8">
    <location>
        <begin position="16"/>
        <end position="354"/>
    </location>
</feature>
<dbReference type="UniPathway" id="UPA00232"/>
<dbReference type="AlphaFoldDB" id="R9PPY6"/>
<evidence type="ECO:0000313" key="9">
    <source>
        <dbReference type="EMBL" id="GAD03404.1"/>
    </source>
</evidence>
<dbReference type="RefSeq" id="WP_016403171.1">
    <property type="nucleotide sequence ID" value="NZ_BARX01000027.1"/>
</dbReference>
<accession>R9PPY6</accession>
<evidence type="ECO:0000256" key="2">
    <source>
        <dbReference type="ARBA" id="ARBA00004749"/>
    </source>
</evidence>
<dbReference type="Proteomes" id="UP000014461">
    <property type="component" value="Unassembled WGS sequence"/>
</dbReference>
<comment type="similarity">
    <text evidence="3">Belongs to the UbiH/COQ6 family.</text>
</comment>
<keyword evidence="6 9" id="KW-0560">Oxidoreductase</keyword>
<dbReference type="InterPro" id="IPR010971">
    <property type="entry name" value="UbiH/COQ6"/>
</dbReference>
<comment type="cofactor">
    <cofactor evidence="1">
        <name>FAD</name>
        <dbReference type="ChEBI" id="CHEBI:57692"/>
    </cofactor>
</comment>
<dbReference type="GO" id="GO:0071949">
    <property type="term" value="F:FAD binding"/>
    <property type="evidence" value="ECO:0007669"/>
    <property type="project" value="InterPro"/>
</dbReference>
<evidence type="ECO:0000256" key="6">
    <source>
        <dbReference type="ARBA" id="ARBA00023002"/>
    </source>
</evidence>
<keyword evidence="4" id="KW-0285">Flavoprotein</keyword>